<evidence type="ECO:0000256" key="1">
    <source>
        <dbReference type="ARBA" id="ARBA00022801"/>
    </source>
</evidence>
<reference evidence="6" key="1">
    <citation type="submission" date="2025-08" db="UniProtKB">
        <authorList>
            <consortium name="Ensembl"/>
        </authorList>
    </citation>
    <scope>IDENTIFICATION</scope>
</reference>
<dbReference type="GO" id="GO:0047498">
    <property type="term" value="F:calcium-dependent phospholipase A2 activity"/>
    <property type="evidence" value="ECO:0007669"/>
    <property type="project" value="TreeGrafter"/>
</dbReference>
<keyword evidence="3" id="KW-0442">Lipid degradation</keyword>
<reference evidence="6" key="2">
    <citation type="submission" date="2025-09" db="UniProtKB">
        <authorList>
            <consortium name="Ensembl"/>
        </authorList>
    </citation>
    <scope>IDENTIFICATION</scope>
</reference>
<evidence type="ECO:0000313" key="7">
    <source>
        <dbReference type="Proteomes" id="UP000694546"/>
    </source>
</evidence>
<proteinExistence type="predicted"/>
<dbReference type="GO" id="GO:0005509">
    <property type="term" value="F:calcium ion binding"/>
    <property type="evidence" value="ECO:0007669"/>
    <property type="project" value="TreeGrafter"/>
</dbReference>
<evidence type="ECO:0000313" key="6">
    <source>
        <dbReference type="Ensembl" id="ENSGMOP00000035404.1"/>
    </source>
</evidence>
<feature type="signal peptide" evidence="4">
    <location>
        <begin position="1"/>
        <end position="24"/>
    </location>
</feature>
<keyword evidence="2 3" id="KW-0443">Lipid metabolism</keyword>
<dbReference type="GeneTree" id="ENSGT01030000234606"/>
<dbReference type="SMART" id="SM00022">
    <property type="entry name" value="PLAc"/>
    <property type="match status" value="1"/>
</dbReference>
<keyword evidence="7" id="KW-1185">Reference proteome</keyword>
<accession>A0A8C5AR40</accession>
<dbReference type="PANTHER" id="PTHR10728">
    <property type="entry name" value="CYTOSOLIC PHOSPHOLIPASE A2"/>
    <property type="match status" value="1"/>
</dbReference>
<dbReference type="PROSITE" id="PS51210">
    <property type="entry name" value="PLA2C"/>
    <property type="match status" value="1"/>
</dbReference>
<dbReference type="GO" id="GO:0046475">
    <property type="term" value="P:glycerophospholipid catabolic process"/>
    <property type="evidence" value="ECO:0007669"/>
    <property type="project" value="TreeGrafter"/>
</dbReference>
<dbReference type="InterPro" id="IPR016035">
    <property type="entry name" value="Acyl_Trfase/lysoPLipase"/>
</dbReference>
<evidence type="ECO:0000256" key="3">
    <source>
        <dbReference type="PROSITE-ProRule" id="PRU00555"/>
    </source>
</evidence>
<evidence type="ECO:0000259" key="5">
    <source>
        <dbReference type="PROSITE" id="PS51210"/>
    </source>
</evidence>
<dbReference type="GO" id="GO:0005635">
    <property type="term" value="C:nuclear envelope"/>
    <property type="evidence" value="ECO:0007669"/>
    <property type="project" value="TreeGrafter"/>
</dbReference>
<dbReference type="GO" id="GO:0005829">
    <property type="term" value="C:cytosol"/>
    <property type="evidence" value="ECO:0007669"/>
    <property type="project" value="TreeGrafter"/>
</dbReference>
<dbReference type="AlphaFoldDB" id="A0A8C5AR40"/>
<dbReference type="Pfam" id="PF01735">
    <property type="entry name" value="PLA2_B"/>
    <property type="match status" value="1"/>
</dbReference>
<keyword evidence="1 3" id="KW-0378">Hydrolase</keyword>
<feature type="chain" id="PRO_5034154984" evidence="4">
    <location>
        <begin position="25"/>
        <end position="599"/>
    </location>
</feature>
<name>A0A8C5AR40_GADMO</name>
<dbReference type="Gene3D" id="3.40.1090.10">
    <property type="entry name" value="Cytosolic phospholipase A2 catalytic domain"/>
    <property type="match status" value="1"/>
</dbReference>
<evidence type="ECO:0000256" key="4">
    <source>
        <dbReference type="SAM" id="SignalP"/>
    </source>
</evidence>
<dbReference type="InterPro" id="IPR002642">
    <property type="entry name" value="LysoPLipase_cat_dom"/>
</dbReference>
<sequence length="599" mass="66830">MVSCRGRAVVLACFVCVSLRGLLAQPVNATAEPSPETSAKLVRGPSDALSPGEAEFIRQRKEVVLASLGRLNISSTADSVPHIALLGSGGGQRAAVALLGSLQQMGQDDLLDTLLYMGGVSGSTWTMALLYSDPQWSVNKVFSSQGVHGDIPWWSPVNLIVPGPYWWLKAKSKDEDFSLSEVWGVLTSYLFMKHMDQRLLSAEASRDSTNPYPVYSAIEKECFNTNTTDAVWFEFTPHEAGFPELGHFVSTAYLGSGFEGGELKERKPEMDMVQLLGIVGSALANEDSIAEIAPPWMNKLTAGTALKDHLRIYFTLTILVDMLDSGITNVTDLAKLEELQKRVSDKHLEVVPLHNLTKEKQVEELQRRNLALVEIVQTWVKELDNGVYKVAVTELMEVVLPLLIKWQWGTTENFVYGVKDSEVPDCLQSRVLNLIDAGISINLPYESFLGKKRDVDLLIAPEFSAGEMFETLTLARDYAAAVGKPFPVIHEQVLLDKDWPKDFYVFPGENDQPTIIFMPLFNRINCKGLAVTVSHIDVHGCPIISVWWLVYALWPKEIPNVNIQNFRFIYLYADRWGGSSPKKIKGWPMYCEMRLLNAK</sequence>
<dbReference type="GO" id="GO:0005544">
    <property type="term" value="F:calcium-dependent phospholipid binding"/>
    <property type="evidence" value="ECO:0007669"/>
    <property type="project" value="TreeGrafter"/>
</dbReference>
<dbReference type="Ensembl" id="ENSGMOT00000046601.1">
    <property type="protein sequence ID" value="ENSGMOP00000035404.1"/>
    <property type="gene ID" value="ENSGMOG00000000870.2"/>
</dbReference>
<protein>
    <submittedName>
        <fullName evidence="6">Cytosolic phospholipase A2 gamma-like</fullName>
    </submittedName>
</protein>
<dbReference type="SUPFAM" id="SSF52151">
    <property type="entry name" value="FabD/lysophospholipase-like"/>
    <property type="match status" value="1"/>
</dbReference>
<dbReference type="PANTHER" id="PTHR10728:SF39">
    <property type="entry name" value="CYTOSOLIC PHOSPHOLIPASE A2 GAMMA"/>
    <property type="match status" value="1"/>
</dbReference>
<organism evidence="6 7">
    <name type="scientific">Gadus morhua</name>
    <name type="common">Atlantic cod</name>
    <dbReference type="NCBI Taxonomy" id="8049"/>
    <lineage>
        <taxon>Eukaryota</taxon>
        <taxon>Metazoa</taxon>
        <taxon>Chordata</taxon>
        <taxon>Craniata</taxon>
        <taxon>Vertebrata</taxon>
        <taxon>Euteleostomi</taxon>
        <taxon>Actinopterygii</taxon>
        <taxon>Neopterygii</taxon>
        <taxon>Teleostei</taxon>
        <taxon>Neoteleostei</taxon>
        <taxon>Acanthomorphata</taxon>
        <taxon>Zeiogadaria</taxon>
        <taxon>Gadariae</taxon>
        <taxon>Gadiformes</taxon>
        <taxon>Gadoidei</taxon>
        <taxon>Gadidae</taxon>
        <taxon>Gadus</taxon>
    </lineage>
</organism>
<dbReference type="Proteomes" id="UP000694546">
    <property type="component" value="Chromosome 2"/>
</dbReference>
<gene>
    <name evidence="6" type="primary">LOC115559597</name>
</gene>
<feature type="domain" description="PLA2c" evidence="5">
    <location>
        <begin position="35"/>
        <end position="599"/>
    </location>
</feature>
<evidence type="ECO:0000256" key="2">
    <source>
        <dbReference type="ARBA" id="ARBA00023098"/>
    </source>
</evidence>
<keyword evidence="4" id="KW-0732">Signal</keyword>
<dbReference type="GO" id="GO:0005654">
    <property type="term" value="C:nucleoplasm"/>
    <property type="evidence" value="ECO:0007669"/>
    <property type="project" value="TreeGrafter"/>
</dbReference>